<evidence type="ECO:0000313" key="4">
    <source>
        <dbReference type="Proteomes" id="UP000693738"/>
    </source>
</evidence>
<dbReference type="Proteomes" id="UP000693738">
    <property type="component" value="Unassembled WGS sequence"/>
</dbReference>
<name>A0A8J2IJG8_FUSEQ</name>
<feature type="region of interest" description="Disordered" evidence="1">
    <location>
        <begin position="173"/>
        <end position="283"/>
    </location>
</feature>
<feature type="signal peptide" evidence="2">
    <location>
        <begin position="1"/>
        <end position="22"/>
    </location>
</feature>
<gene>
    <name evidence="3" type="ORF">FEQUK3_LOCUS3232</name>
</gene>
<dbReference type="AlphaFoldDB" id="A0A8J2IJG8"/>
<feature type="compositionally biased region" description="Polar residues" evidence="1">
    <location>
        <begin position="203"/>
        <end position="214"/>
    </location>
</feature>
<dbReference type="EMBL" id="CAJSTJ010000119">
    <property type="protein sequence ID" value="CAG7557547.1"/>
    <property type="molecule type" value="Genomic_DNA"/>
</dbReference>
<evidence type="ECO:0000313" key="3">
    <source>
        <dbReference type="EMBL" id="CAG7557547.1"/>
    </source>
</evidence>
<evidence type="ECO:0000256" key="2">
    <source>
        <dbReference type="SAM" id="SignalP"/>
    </source>
</evidence>
<sequence>MKPSAILSFGAILLGATTPVEASQCKTPPCGRFENSTPWTAKWADLGLKDHLCQLSSGGKPVKCKQYFLGANSSRGGFFHKPRTDVDAFCFADRTYYVKFGPRGSEKAYKKGVWIKINSAQTAKCVARNGENISYISSSADSEKQPFSFFTPTHIEQRTKTVLLYTTPNTQHEQAAMQSWQEKALAKGRTPLPESPGARPWLNSESRTGTSDSARVSADNEAESSRRYVTRATVAANNDESAGTAPAPTPAPAPAGAAASATDPAATSASGAPSSDQTGTASQSYVFWRGDDLRRLVRMRNGGAKWSTISEAFPDRTLEALKQTYHKRRHTTERLMAEEDAAAEAGAAGPSDGQ</sequence>
<feature type="compositionally biased region" description="Low complexity" evidence="1">
    <location>
        <begin position="254"/>
        <end position="276"/>
    </location>
</feature>
<protein>
    <recommendedName>
        <fullName evidence="5">Myb-like domain-containing protein</fullName>
    </recommendedName>
</protein>
<keyword evidence="2" id="KW-0732">Signal</keyword>
<evidence type="ECO:0008006" key="5">
    <source>
        <dbReference type="Google" id="ProtNLM"/>
    </source>
</evidence>
<organism evidence="3 4">
    <name type="scientific">Fusarium equiseti</name>
    <name type="common">Fusarium scirpi</name>
    <dbReference type="NCBI Taxonomy" id="61235"/>
    <lineage>
        <taxon>Eukaryota</taxon>
        <taxon>Fungi</taxon>
        <taxon>Dikarya</taxon>
        <taxon>Ascomycota</taxon>
        <taxon>Pezizomycotina</taxon>
        <taxon>Sordariomycetes</taxon>
        <taxon>Hypocreomycetidae</taxon>
        <taxon>Hypocreales</taxon>
        <taxon>Nectriaceae</taxon>
        <taxon>Fusarium</taxon>
        <taxon>Fusarium incarnatum-equiseti species complex</taxon>
    </lineage>
</organism>
<comment type="caution">
    <text evidence="3">The sequence shown here is derived from an EMBL/GenBank/DDBJ whole genome shotgun (WGS) entry which is preliminary data.</text>
</comment>
<accession>A0A8J2IJG8</accession>
<reference evidence="3" key="1">
    <citation type="submission" date="2021-05" db="EMBL/GenBank/DDBJ databases">
        <authorList>
            <person name="Khan N."/>
        </authorList>
    </citation>
    <scope>NUCLEOTIDE SEQUENCE</scope>
</reference>
<feature type="chain" id="PRO_5035211371" description="Myb-like domain-containing protein" evidence="2">
    <location>
        <begin position="23"/>
        <end position="354"/>
    </location>
</feature>
<evidence type="ECO:0000256" key="1">
    <source>
        <dbReference type="SAM" id="MobiDB-lite"/>
    </source>
</evidence>
<proteinExistence type="predicted"/>